<protein>
    <recommendedName>
        <fullName evidence="4">SCP domain-containing protein</fullName>
    </recommendedName>
</protein>
<evidence type="ECO:0008006" key="4">
    <source>
        <dbReference type="Google" id="ProtNLM"/>
    </source>
</evidence>
<keyword evidence="1" id="KW-0732">Signal</keyword>
<sequence length="351" mass="40243">MWQWITVVLFIPFVALLEASTGNLDLLLKDICKDGGVVVGRKCILPLNADEFQLNAAGLSPMEFEKHHDFSAVQLLCQTHLENRYSQLLLGGRSADIPALEITDYINYDLAWTGDNILTPLHGAKLLEEAKNYLTKNPDGTLAYINSFESTGFGFLCEYTYRRFDELASWFEPTSTSTQKPTIPETELIGRDIVPNAAPLRRSYGWFFIKHHYQMDSRRFPVGYQYERAEGKVIPYSYYSHNRATIKSLCPKLSVLYEIFQTYGIGSRGKLWWNQYFSWQPSSPDLNNGAMMLVSKQKGYCGANKAMYYVLSKAPYGDTFYTTNETEYLWTVQNNTLYQGTKNGIAFYVWE</sequence>
<gene>
    <name evidence="2" type="ORF">QR680_008132</name>
</gene>
<reference evidence="2" key="1">
    <citation type="submission" date="2023-06" db="EMBL/GenBank/DDBJ databases">
        <title>Genomic analysis of the entomopathogenic nematode Steinernema hermaphroditum.</title>
        <authorList>
            <person name="Schwarz E.M."/>
            <person name="Heppert J.K."/>
            <person name="Baniya A."/>
            <person name="Schwartz H.T."/>
            <person name="Tan C.-H."/>
            <person name="Antoshechkin I."/>
            <person name="Sternberg P.W."/>
            <person name="Goodrich-Blair H."/>
            <person name="Dillman A.R."/>
        </authorList>
    </citation>
    <scope>NUCLEOTIDE SEQUENCE</scope>
    <source>
        <strain evidence="2">PS9179</strain>
        <tissue evidence="2">Whole animal</tissue>
    </source>
</reference>
<organism evidence="2 3">
    <name type="scientific">Steinernema hermaphroditum</name>
    <dbReference type="NCBI Taxonomy" id="289476"/>
    <lineage>
        <taxon>Eukaryota</taxon>
        <taxon>Metazoa</taxon>
        <taxon>Ecdysozoa</taxon>
        <taxon>Nematoda</taxon>
        <taxon>Chromadorea</taxon>
        <taxon>Rhabditida</taxon>
        <taxon>Tylenchina</taxon>
        <taxon>Panagrolaimomorpha</taxon>
        <taxon>Strongyloidoidea</taxon>
        <taxon>Steinernematidae</taxon>
        <taxon>Steinernema</taxon>
    </lineage>
</organism>
<keyword evidence="3" id="KW-1185">Reference proteome</keyword>
<dbReference type="Proteomes" id="UP001175271">
    <property type="component" value="Unassembled WGS sequence"/>
</dbReference>
<evidence type="ECO:0000313" key="2">
    <source>
        <dbReference type="EMBL" id="KAK0423413.1"/>
    </source>
</evidence>
<name>A0AA39IFI8_9BILA</name>
<proteinExistence type="predicted"/>
<comment type="caution">
    <text evidence="2">The sequence shown here is derived from an EMBL/GenBank/DDBJ whole genome shotgun (WGS) entry which is preliminary data.</text>
</comment>
<feature type="chain" id="PRO_5041450403" description="SCP domain-containing protein" evidence="1">
    <location>
        <begin position="20"/>
        <end position="351"/>
    </location>
</feature>
<dbReference type="AlphaFoldDB" id="A0AA39IFI8"/>
<accession>A0AA39IFI8</accession>
<dbReference type="EMBL" id="JAUCMV010000001">
    <property type="protein sequence ID" value="KAK0423413.1"/>
    <property type="molecule type" value="Genomic_DNA"/>
</dbReference>
<feature type="signal peptide" evidence="1">
    <location>
        <begin position="1"/>
        <end position="19"/>
    </location>
</feature>
<evidence type="ECO:0000256" key="1">
    <source>
        <dbReference type="SAM" id="SignalP"/>
    </source>
</evidence>
<evidence type="ECO:0000313" key="3">
    <source>
        <dbReference type="Proteomes" id="UP001175271"/>
    </source>
</evidence>